<gene>
    <name evidence="1" type="ORF">EJD97_020319</name>
</gene>
<feature type="non-terminal residue" evidence="1">
    <location>
        <position position="110"/>
    </location>
</feature>
<sequence length="110" mass="12193">RNTAQRLHKEIVNLGVPPRNNQVPPLEEVANDGQAPSSPLALTDGDIRVAFLQMAQAITIQTQAVTTQAEVMTTQSNQEVVPGRNQHVRTMASRLRDFTRMDTLLYMGPK</sequence>
<comment type="caution">
    <text evidence="1">The sequence shown here is derived from an EMBL/GenBank/DDBJ whole genome shotgun (WGS) entry which is preliminary data.</text>
</comment>
<reference evidence="1" key="1">
    <citation type="submission" date="2019-05" db="EMBL/GenBank/DDBJ databases">
        <title>The de novo reference genome and transcriptome assemblies of the wild tomato species Solanum chilense.</title>
        <authorList>
            <person name="Stam R."/>
            <person name="Nosenko T."/>
            <person name="Hoerger A.C."/>
            <person name="Stephan W."/>
            <person name="Seidel M.A."/>
            <person name="Kuhn J.M.M."/>
            <person name="Haberer G."/>
            <person name="Tellier A."/>
        </authorList>
    </citation>
    <scope>NUCLEOTIDE SEQUENCE</scope>
    <source>
        <tissue evidence="1">Mature leaves</tissue>
    </source>
</reference>
<feature type="non-terminal residue" evidence="1">
    <location>
        <position position="1"/>
    </location>
</feature>
<evidence type="ECO:0000313" key="1">
    <source>
        <dbReference type="EMBL" id="TMX02698.1"/>
    </source>
</evidence>
<name>A0A6N2C8M0_SOLCI</name>
<accession>A0A6N2C8M0</accession>
<organism evidence="1">
    <name type="scientific">Solanum chilense</name>
    <name type="common">Tomato</name>
    <name type="synonym">Lycopersicon chilense</name>
    <dbReference type="NCBI Taxonomy" id="4083"/>
    <lineage>
        <taxon>Eukaryota</taxon>
        <taxon>Viridiplantae</taxon>
        <taxon>Streptophyta</taxon>
        <taxon>Embryophyta</taxon>
        <taxon>Tracheophyta</taxon>
        <taxon>Spermatophyta</taxon>
        <taxon>Magnoliopsida</taxon>
        <taxon>eudicotyledons</taxon>
        <taxon>Gunneridae</taxon>
        <taxon>Pentapetalae</taxon>
        <taxon>asterids</taxon>
        <taxon>lamiids</taxon>
        <taxon>Solanales</taxon>
        <taxon>Solanaceae</taxon>
        <taxon>Solanoideae</taxon>
        <taxon>Solaneae</taxon>
        <taxon>Solanum</taxon>
        <taxon>Solanum subgen. Lycopersicon</taxon>
    </lineage>
</organism>
<protein>
    <submittedName>
        <fullName evidence="1">Uncharacterized protein</fullName>
    </submittedName>
</protein>
<dbReference type="EMBL" id="RXGB01000589">
    <property type="protein sequence ID" value="TMX02698.1"/>
    <property type="molecule type" value="Genomic_DNA"/>
</dbReference>
<proteinExistence type="predicted"/>
<dbReference type="AlphaFoldDB" id="A0A6N2C8M0"/>